<sequence length="200" mass="21731">MSYDNAVARLHVPANDYSVTLIDGNTVDLVTGELYLLITVEEVPSYTLLNAYCVPLVVYGSYNQTHTVLDSTFRLYLDATQNYFVFVAGSQLSGCCFSIETEAFKKFPSYVPDDVGSSDNGVGSSEGVFSVPDLDGNFGAYPNGSVVTVSARQGEYTIEASQQLWSYPAVDLQGSSVIYKLSQNGKILLAPHFLLTLKDS</sequence>
<dbReference type="KEGG" id="suls:Sdiek1_1150"/>
<dbReference type="EMBL" id="CP021416">
    <property type="protein sequence ID" value="ARU48316.1"/>
    <property type="molecule type" value="Genomic_DNA"/>
</dbReference>
<protein>
    <submittedName>
        <fullName evidence="1">Uncharacterized protein</fullName>
    </submittedName>
</protein>
<name>A0A1Y0HL43_9BACT</name>
<accession>A0A1Y0HL43</accession>
<organism evidence="1 2">
    <name type="scientific">Sulfurospirillum diekertiae</name>
    <dbReference type="NCBI Taxonomy" id="1854492"/>
    <lineage>
        <taxon>Bacteria</taxon>
        <taxon>Pseudomonadati</taxon>
        <taxon>Campylobacterota</taxon>
        <taxon>Epsilonproteobacteria</taxon>
        <taxon>Campylobacterales</taxon>
        <taxon>Sulfurospirillaceae</taxon>
        <taxon>Sulfurospirillum</taxon>
    </lineage>
</organism>
<evidence type="ECO:0000313" key="1">
    <source>
        <dbReference type="EMBL" id="ARU48316.1"/>
    </source>
</evidence>
<dbReference type="OrthoDB" id="5340855at2"/>
<reference evidence="2" key="1">
    <citation type="submission" date="2017-05" db="EMBL/GenBank/DDBJ databases">
        <title>Dechlorination kinetics govern the competition between two new strains of the genus Sulfurospirillum.</title>
        <authorList>
            <person name="Buttet G.F."/>
            <person name="Murray A.M."/>
            <person name="Goris T."/>
            <person name="Burion M."/>
            <person name="Lin B."/>
            <person name="Rolle M."/>
            <person name="Maillard J."/>
        </authorList>
    </citation>
    <scope>NUCLEOTIDE SEQUENCE [LARGE SCALE GENOMIC DNA]</scope>
    <source>
        <strain evidence="2">SL2-1</strain>
    </source>
</reference>
<evidence type="ECO:0000313" key="2">
    <source>
        <dbReference type="Proteomes" id="UP000196005"/>
    </source>
</evidence>
<dbReference type="AlphaFoldDB" id="A0A1Y0HL43"/>
<proteinExistence type="predicted"/>
<dbReference type="Proteomes" id="UP000196005">
    <property type="component" value="Chromosome"/>
</dbReference>
<dbReference type="RefSeq" id="WP_087438294.1">
    <property type="nucleotide sequence ID" value="NZ_CP021416.1"/>
</dbReference>
<gene>
    <name evidence="1" type="ORF">Sdiek1_1150</name>
</gene>
<keyword evidence="2" id="KW-1185">Reference proteome</keyword>